<feature type="compositionally biased region" description="Basic residues" evidence="5">
    <location>
        <begin position="136"/>
        <end position="149"/>
    </location>
</feature>
<keyword evidence="7" id="KW-1185">Reference proteome</keyword>
<feature type="region of interest" description="Disordered" evidence="5">
    <location>
        <begin position="819"/>
        <end position="838"/>
    </location>
</feature>
<dbReference type="GO" id="GO:1902369">
    <property type="term" value="P:negative regulation of RNA catabolic process"/>
    <property type="evidence" value="ECO:0007669"/>
    <property type="project" value="TreeGrafter"/>
</dbReference>
<dbReference type="PANTHER" id="PTHR13471:SF0">
    <property type="entry name" value="NUCLEAR EXOSOME REGULATOR NRDE2"/>
    <property type="match status" value="1"/>
</dbReference>
<dbReference type="GO" id="GO:0031048">
    <property type="term" value="P:regulatory ncRNA-mediated heterochromatin formation"/>
    <property type="evidence" value="ECO:0007669"/>
    <property type="project" value="TreeGrafter"/>
</dbReference>
<dbReference type="HOGENOM" id="CLU_253848_0_0_1"/>
<feature type="compositionally biased region" description="Basic and acidic residues" evidence="5">
    <location>
        <begin position="99"/>
        <end position="135"/>
    </location>
</feature>
<reference evidence="6 7" key="1">
    <citation type="journal article" date="2014" name="Genome Announc.">
        <title>Genome sequence of the basidiomycetous fungus Pseudozyma aphidis DSM70725, an efficient producer of biosurfactant mannosylerythritol lipids.</title>
        <authorList>
            <person name="Lorenz S."/>
            <person name="Guenther M."/>
            <person name="Grumaz C."/>
            <person name="Rupp S."/>
            <person name="Zibek S."/>
            <person name="Sohn K."/>
        </authorList>
    </citation>
    <scope>NUCLEOTIDE SEQUENCE [LARGE SCALE GENOMIC DNA]</scope>
    <source>
        <strain evidence="7">ATCC 32657 / CBS 517.83 / DSM 70725 / JCM 10318 / NBRC 10182 / NRRL Y-7954 / St-0401</strain>
    </source>
</reference>
<keyword evidence="4" id="KW-0040">ANK repeat</keyword>
<dbReference type="PANTHER" id="PTHR13471">
    <property type="entry name" value="TETRATRICOPEPTIDE-LIKE HELICAL"/>
    <property type="match status" value="1"/>
</dbReference>
<keyword evidence="3" id="KW-0539">Nucleus</keyword>
<dbReference type="SUPFAM" id="SSF48403">
    <property type="entry name" value="Ankyrin repeat"/>
    <property type="match status" value="1"/>
</dbReference>
<dbReference type="Proteomes" id="UP000019462">
    <property type="component" value="Unassembled WGS sequence"/>
</dbReference>
<protein>
    <submittedName>
        <fullName evidence="6">Uncharacterized protein</fullName>
    </submittedName>
</protein>
<accession>W3VM23</accession>
<dbReference type="InterPro" id="IPR002110">
    <property type="entry name" value="Ankyrin_rpt"/>
</dbReference>
<comment type="caution">
    <text evidence="6">The sequence shown here is derived from an EMBL/GenBank/DDBJ whole genome shotgun (WGS) entry which is preliminary data.</text>
</comment>
<feature type="region of interest" description="Disordered" evidence="5">
    <location>
        <begin position="900"/>
        <end position="953"/>
    </location>
</feature>
<evidence type="ECO:0000256" key="5">
    <source>
        <dbReference type="SAM" id="MobiDB-lite"/>
    </source>
</evidence>
<evidence type="ECO:0000313" key="6">
    <source>
        <dbReference type="EMBL" id="ETS62698.1"/>
    </source>
</evidence>
<feature type="region of interest" description="Disordered" evidence="5">
    <location>
        <begin position="1177"/>
        <end position="1196"/>
    </location>
</feature>
<dbReference type="GO" id="GO:0071013">
    <property type="term" value="C:catalytic step 2 spliceosome"/>
    <property type="evidence" value="ECO:0007669"/>
    <property type="project" value="TreeGrafter"/>
</dbReference>
<evidence type="ECO:0000256" key="1">
    <source>
        <dbReference type="ARBA" id="ARBA00004123"/>
    </source>
</evidence>
<dbReference type="OrthoDB" id="539213at2759"/>
<name>W3VM23_MOEAP</name>
<evidence type="ECO:0000256" key="4">
    <source>
        <dbReference type="PROSITE-ProRule" id="PRU00023"/>
    </source>
</evidence>
<dbReference type="Gene3D" id="1.25.40.20">
    <property type="entry name" value="Ankyrin repeat-containing domain"/>
    <property type="match status" value="1"/>
</dbReference>
<organism evidence="6 7">
    <name type="scientific">Moesziomyces aphidis</name>
    <name type="common">Pseudozyma aphidis</name>
    <dbReference type="NCBI Taxonomy" id="84754"/>
    <lineage>
        <taxon>Eukaryota</taxon>
        <taxon>Fungi</taxon>
        <taxon>Dikarya</taxon>
        <taxon>Basidiomycota</taxon>
        <taxon>Ustilaginomycotina</taxon>
        <taxon>Ustilaginomycetes</taxon>
        <taxon>Ustilaginales</taxon>
        <taxon>Ustilaginaceae</taxon>
        <taxon>Moesziomyces</taxon>
    </lineage>
</organism>
<comment type="subcellular location">
    <subcellularLocation>
        <location evidence="1">Nucleus</location>
    </subcellularLocation>
</comment>
<evidence type="ECO:0000256" key="3">
    <source>
        <dbReference type="ARBA" id="ARBA00023242"/>
    </source>
</evidence>
<dbReference type="EMBL" id="AWNI01000009">
    <property type="protein sequence ID" value="ETS62698.1"/>
    <property type="molecule type" value="Genomic_DNA"/>
</dbReference>
<evidence type="ECO:0000313" key="7">
    <source>
        <dbReference type="Proteomes" id="UP000019462"/>
    </source>
</evidence>
<feature type="compositionally biased region" description="Polar residues" evidence="5">
    <location>
        <begin position="37"/>
        <end position="46"/>
    </location>
</feature>
<evidence type="ECO:0000256" key="2">
    <source>
        <dbReference type="ARBA" id="ARBA00009265"/>
    </source>
</evidence>
<gene>
    <name evidence="6" type="ORF">PaG_02434</name>
</gene>
<feature type="compositionally biased region" description="Polar residues" evidence="5">
    <location>
        <begin position="1220"/>
        <end position="1229"/>
    </location>
</feature>
<dbReference type="InterPro" id="IPR013633">
    <property type="entry name" value="NRDE-2"/>
</dbReference>
<dbReference type="InterPro" id="IPR036770">
    <property type="entry name" value="Ankyrin_rpt-contain_sf"/>
</dbReference>
<proteinExistence type="inferred from homology"/>
<dbReference type="Pfam" id="PF08424">
    <property type="entry name" value="NRDE-2"/>
    <property type="match status" value="1"/>
</dbReference>
<feature type="compositionally biased region" description="Basic and acidic residues" evidence="5">
    <location>
        <begin position="76"/>
        <end position="87"/>
    </location>
</feature>
<feature type="repeat" description="ANK" evidence="4">
    <location>
        <begin position="1285"/>
        <end position="1317"/>
    </location>
</feature>
<feature type="compositionally biased region" description="Basic and acidic residues" evidence="5">
    <location>
        <begin position="150"/>
        <end position="195"/>
    </location>
</feature>
<feature type="compositionally biased region" description="Basic and acidic residues" evidence="5">
    <location>
        <begin position="1"/>
        <end position="11"/>
    </location>
</feature>
<feature type="region of interest" description="Disordered" evidence="5">
    <location>
        <begin position="1"/>
        <end position="253"/>
    </location>
</feature>
<feature type="region of interest" description="Disordered" evidence="5">
    <location>
        <begin position="1216"/>
        <end position="1252"/>
    </location>
</feature>
<comment type="similarity">
    <text evidence="2">Belongs to the NRDE2 family.</text>
</comment>
<feature type="compositionally biased region" description="Basic and acidic residues" evidence="5">
    <location>
        <begin position="1241"/>
        <end position="1252"/>
    </location>
</feature>
<feature type="compositionally biased region" description="Basic and acidic residues" evidence="5">
    <location>
        <begin position="822"/>
        <end position="838"/>
    </location>
</feature>
<sequence length="1408" mass="156314">MSADRGQDGAADHAPVSARPPQPPRFSSFRPRESASTAGPSSSTDKPPSVLSPLVSGASHKAGQHRNPKHSSQSPRKSERERERHSDQPSAAGPSFRGESSHTREPKHRDEKRSHHSHRDGDRDRDRDRDSGSSKDKRRRRSRSPRRSSRHSEHRSSARVESDSSSRKLRLDPSHPGESSTFDRDLFFTDTRGDPDALLYGQERSKVPRSHRVPRSVDALGVASRDPPTSERDEPRPNSPNTSSASFPPPSAPDFPLTAEAFIDINDDSYALGNSYPPPLPGAGIDISERKRRAQAAVDAVPTDIDAWLELVRCLPLVSLATPEAPSSSAASSQMPQIAAQAAASIDIQLSVFDRAFEAASSNHRSVRLHFERLRVVTQADAWQPSAVQAEFVRVLNRFRHTDPSLDMTTEASVVDIWLLYLAWLKSSWSIFQFDQLFDTYKDALDSLRGHLLSAAAAGPASDAVEVLAQGMLAILARLLNILRESGYHEYAIALIQANLHFGSDLDSAITEHTHRVWRPALEPNQRKQEYQRLVEVVRKAWDGGSIAKSTEVFSGPIPGSDRSTQMTTVQDAARGDHFATRWLQAETTRCNHRRAPARLEDLPTWDIEGDEIDPYSTVLFDDLAGFLLPLSSECHARQMLLDVCVEFTKPARSLMSEITSWSSRNCWSNLQLLPDFQGSIDASFWPRTLRRADEHESRSMQSANESAQTSVRKVLSLLSAKGIHLPSSDTSSSVLDDLFDSQALDPTLSIPDQRRLWVLRIYLELHPIATAVDEVGVRKLFERATSTEVGMHCPLLWRLWVDFESRCLDSALSIAQESETAEPKKRGSSKRKAEQKQVTRARSTCLDAIRACPASKGVYLAAFAAPLSRILTQQELVWIFDSMVEKQIRVQVDLVDFIPQDPATGPQEDEDDSDESRNDPFDPTLPYTKRDPRHEQVGGGPSASSDRSRPALEALQADSAHPCAIDLLQQQAQARPRSIGLEHLPTELLHHILVLSRSDKFAVASRTLRSICQYASVSDRVDYIMARWADRYVAHKIAHPCRAKHKACRRQTSRVIALWREREPAWSDFAATLTVEPCELDALRTAKLDLVTFAAELGICTVQVLERLVKCAAAARIPRALLGAYLRNGSANGVLVVHEALERLEVPQPQLPKRLFRHIDDYGYAEPKPSAVIERPKKRRRGRKGDVNDCTEVGQVSTQEPFPAWLTRLLQSVGRDAPHSTNPHTTEQAHADSAASNGLADDKRAHPSDEPDAIKASVGVVPKAAELELILTLLYQYGADASSHSGYPLAMAVHRGSYSLVQLLLLFGADPGCKDGLAVQIAIRNGDLDLLRLLIDGPFLDHDLSNLLPLQPPSAPPQLGSPVYRLDQARLRLAIQCKHWHVVDFIWHDQNVSPDIACLRLLDKLKP</sequence>
<dbReference type="PROSITE" id="PS50088">
    <property type="entry name" value="ANK_REPEAT"/>
    <property type="match status" value="1"/>
</dbReference>